<evidence type="ECO:0000313" key="3">
    <source>
        <dbReference type="Proteomes" id="UP001152130"/>
    </source>
</evidence>
<dbReference type="Proteomes" id="UP001152130">
    <property type="component" value="Unassembled WGS sequence"/>
</dbReference>
<feature type="region of interest" description="Disordered" evidence="1">
    <location>
        <begin position="36"/>
        <end position="116"/>
    </location>
</feature>
<evidence type="ECO:0000256" key="1">
    <source>
        <dbReference type="SAM" id="MobiDB-lite"/>
    </source>
</evidence>
<comment type="caution">
    <text evidence="2">The sequence shown here is derived from an EMBL/GenBank/DDBJ whole genome shotgun (WGS) entry which is preliminary data.</text>
</comment>
<keyword evidence="3" id="KW-1185">Reference proteome</keyword>
<dbReference type="AlphaFoldDB" id="A0A9W8U5L5"/>
<feature type="compositionally biased region" description="Polar residues" evidence="1">
    <location>
        <begin position="81"/>
        <end position="116"/>
    </location>
</feature>
<reference evidence="2" key="1">
    <citation type="submission" date="2022-10" db="EMBL/GenBank/DDBJ databases">
        <title>Fusarium specimens isolated from Avocado Roots.</title>
        <authorList>
            <person name="Stajich J."/>
            <person name="Roper C."/>
            <person name="Heimlech-Rivalta G."/>
        </authorList>
    </citation>
    <scope>NUCLEOTIDE SEQUENCE</scope>
    <source>
        <strain evidence="2">CF00143</strain>
    </source>
</reference>
<sequence length="146" mass="16319">MHLLLAMSPSNYLEHAQEAVRLHNEIGTRPNMTEVEKEASGITMDELHDRQIDDMNKRLDAEEADEAECEAPEGEGEESQDASSMNKESQMAGTDSQRSESQTAEPQAIASQATTTDSKFYLTGHLADDEPLPDIVTYKFDEWKDI</sequence>
<proteinExistence type="predicted"/>
<protein>
    <submittedName>
        <fullName evidence="2">Uncharacterized protein</fullName>
    </submittedName>
</protein>
<evidence type="ECO:0000313" key="2">
    <source>
        <dbReference type="EMBL" id="KAJ4004133.1"/>
    </source>
</evidence>
<dbReference type="EMBL" id="JAPDHF010000025">
    <property type="protein sequence ID" value="KAJ4004133.1"/>
    <property type="molecule type" value="Genomic_DNA"/>
</dbReference>
<organism evidence="2 3">
    <name type="scientific">Fusarium irregulare</name>
    <dbReference type="NCBI Taxonomy" id="2494466"/>
    <lineage>
        <taxon>Eukaryota</taxon>
        <taxon>Fungi</taxon>
        <taxon>Dikarya</taxon>
        <taxon>Ascomycota</taxon>
        <taxon>Pezizomycotina</taxon>
        <taxon>Sordariomycetes</taxon>
        <taxon>Hypocreomycetidae</taxon>
        <taxon>Hypocreales</taxon>
        <taxon>Nectriaceae</taxon>
        <taxon>Fusarium</taxon>
        <taxon>Fusarium incarnatum-equiseti species complex</taxon>
    </lineage>
</organism>
<feature type="compositionally biased region" description="Acidic residues" evidence="1">
    <location>
        <begin position="62"/>
        <end position="80"/>
    </location>
</feature>
<gene>
    <name evidence="2" type="ORF">NW766_011990</name>
</gene>
<feature type="compositionally biased region" description="Basic and acidic residues" evidence="1">
    <location>
        <begin position="36"/>
        <end position="61"/>
    </location>
</feature>
<name>A0A9W8U5L5_9HYPO</name>
<accession>A0A9W8U5L5</accession>